<dbReference type="OrthoDB" id="9765926at2"/>
<evidence type="ECO:0000313" key="2">
    <source>
        <dbReference type="Proteomes" id="UP000244677"/>
    </source>
</evidence>
<dbReference type="RefSeq" id="WP_108737540.1">
    <property type="nucleotide sequence ID" value="NZ_CP020919.1"/>
</dbReference>
<dbReference type="EMBL" id="CP020919">
    <property type="protein sequence ID" value="AWG26001.1"/>
    <property type="molecule type" value="Genomic_DNA"/>
</dbReference>
<accession>A0A2S1LQR8</accession>
<organism evidence="1 2">
    <name type="scientific">Flavobacterium kingsejongi</name>
    <dbReference type="NCBI Taxonomy" id="1678728"/>
    <lineage>
        <taxon>Bacteria</taxon>
        <taxon>Pseudomonadati</taxon>
        <taxon>Bacteroidota</taxon>
        <taxon>Flavobacteriia</taxon>
        <taxon>Flavobacteriales</taxon>
        <taxon>Flavobacteriaceae</taxon>
        <taxon>Flavobacterium</taxon>
    </lineage>
</organism>
<dbReference type="KEGG" id="fki:FK004_12595"/>
<dbReference type="AlphaFoldDB" id="A0A2S1LQR8"/>
<reference evidence="1 2" key="1">
    <citation type="submission" date="2017-04" db="EMBL/GenBank/DDBJ databases">
        <title>Complete genome sequence of Flavobacterium kingsejong AJ004.</title>
        <authorList>
            <person name="Lee P.C."/>
        </authorList>
    </citation>
    <scope>NUCLEOTIDE SEQUENCE [LARGE SCALE GENOMIC DNA]</scope>
    <source>
        <strain evidence="1 2">AJ004</strain>
    </source>
</reference>
<proteinExistence type="predicted"/>
<evidence type="ECO:0000313" key="1">
    <source>
        <dbReference type="EMBL" id="AWG26001.1"/>
    </source>
</evidence>
<name>A0A2S1LQR8_9FLAO</name>
<sequence length="633" mass="71155">MAQYRYCKLQFNEDLINGSTLAVLGGSSTYIENVEYNIIENWFTNRTGPNQVPVGTPTAIAGERSAINFVASLLLDYSPTAIYKQYTVTRYGNIVVIKRVLGTGTGSFFYGGHHIYKSGLILADVGVEYSNSPFITISGILIPYTADPCNFSTLSITTFSTSLTVTNLSTNEVTTHTGIDQQVDIVKQRGYSYKVEASDGSSVIMPVFDSLEANNVNITYSGTALNISITGVIPASTWEDYQYSIDGLNFQAWYIFDNVEYSNYTVYIRDRLGCTKSFQFDSSVSLIMARSPHTVRIIPNTVYDRVEMSVYMWKGSLADIPTTPNYTLGKQVIQLGQSIISFDISNLVKENIDSTINAYQNPGLEVSQPDASKWVRYELNAFDNLNLVYTRTQIALGIYGYGYFTEGYNYVPESNVLITGNNHIMNRESDFRIYFVTVGINQVEVNGQILAFDFSAEINNENIASLNLNSLSATTDRLIVKLVYPSETRSITVEVLDECFYNPINVVFINKYGFPQAFPFNKTSKKTTSTTSEDYRGLISDHGVYSIVKHQTKNYNLNGNTRLLLNTGYVREDQNEIIKELILSESIWIIENGIIFPVNLETNSVEFKSKIIDKLINYSMTFKYSFDEINNVQ</sequence>
<protein>
    <submittedName>
        <fullName evidence="1">Uncharacterized protein</fullName>
    </submittedName>
</protein>
<gene>
    <name evidence="1" type="ORF">FK004_12595</name>
</gene>
<keyword evidence="2" id="KW-1185">Reference proteome</keyword>
<dbReference type="Proteomes" id="UP000244677">
    <property type="component" value="Chromosome"/>
</dbReference>